<feature type="compositionally biased region" description="Basic and acidic residues" evidence="1">
    <location>
        <begin position="360"/>
        <end position="379"/>
    </location>
</feature>
<feature type="region of interest" description="Disordered" evidence="1">
    <location>
        <begin position="1"/>
        <end position="51"/>
    </location>
</feature>
<feature type="region of interest" description="Disordered" evidence="1">
    <location>
        <begin position="226"/>
        <end position="251"/>
    </location>
</feature>
<feature type="region of interest" description="Disordered" evidence="1">
    <location>
        <begin position="300"/>
        <end position="327"/>
    </location>
</feature>
<feature type="compositionally biased region" description="Basic residues" evidence="1">
    <location>
        <begin position="413"/>
        <end position="427"/>
    </location>
</feature>
<dbReference type="RefSeq" id="XP_018989657.1">
    <property type="nucleotide sequence ID" value="XM_019142014.1"/>
</dbReference>
<feature type="region of interest" description="Disordered" evidence="1">
    <location>
        <begin position="351"/>
        <end position="392"/>
    </location>
</feature>
<dbReference type="Proteomes" id="UP000094065">
    <property type="component" value="Unassembled WGS sequence"/>
</dbReference>
<feature type="compositionally biased region" description="Acidic residues" evidence="1">
    <location>
        <begin position="180"/>
        <end position="192"/>
    </location>
</feature>
<dbReference type="GeneID" id="30158632"/>
<evidence type="ECO:0000313" key="3">
    <source>
        <dbReference type="Proteomes" id="UP000094065"/>
    </source>
</evidence>
<name>A0A1E3HCE1_9TREE</name>
<evidence type="ECO:0000256" key="1">
    <source>
        <dbReference type="SAM" id="MobiDB-lite"/>
    </source>
</evidence>
<dbReference type="OrthoDB" id="2564290at2759"/>
<dbReference type="EMBL" id="AWGJ01000012">
    <property type="protein sequence ID" value="ODN73795.1"/>
    <property type="molecule type" value="Genomic_DNA"/>
</dbReference>
<proteinExistence type="predicted"/>
<feature type="region of interest" description="Disordered" evidence="1">
    <location>
        <begin position="405"/>
        <end position="427"/>
    </location>
</feature>
<sequence length="427" mass="45923">MSAFSDASVPSPALPLTPSASRTTSPVHIPHAQPEYDYATPTHSPLTPPPSLRLYSSALKAKMAAGMTAAMRDLRADRAAFSGHKLDTDFAYDEDPIERHVRLYLTPRTSVRPQRPQRPSHVPAEGSSSRPYSAPPAVKAVPKQLHVTMDGAEGTSSYEIVTIDETPRVKQNGFRRPFADDSDADTDDEEPPEMLVRSPAPFSPSTSASVDQFIPGLINFHTNSSTSISSSHLLPPRPDAWRTDSGASTASDASFEAIKAEDMVSLYGGGVKREGSFEEDALSDEEEGVLGWADRASMVSTSTRDTVRPNKTPKLTPTSTIHPLSPNPSALHALLPSPHLSTPPLLAPFLEPSSCRRPAHLSEGRTTASDDGRGPRADESSSAGLGLDGVQPAWLKERTLSEKMVLDAGLRTQRQRAGVRRRVGASE</sequence>
<reference evidence="2 3" key="1">
    <citation type="submission" date="2016-06" db="EMBL/GenBank/DDBJ databases">
        <title>Evolution of pathogenesis and genome organization in the Tremellales.</title>
        <authorList>
            <person name="Cuomo C."/>
            <person name="Litvintseva A."/>
            <person name="Heitman J."/>
            <person name="Chen Y."/>
            <person name="Sun S."/>
            <person name="Springer D."/>
            <person name="Dromer F."/>
            <person name="Young S."/>
            <person name="Zeng Q."/>
            <person name="Chapman S."/>
            <person name="Gujja S."/>
            <person name="Saif S."/>
            <person name="Birren B."/>
        </authorList>
    </citation>
    <scope>NUCLEOTIDE SEQUENCE [LARGE SCALE GENOMIC DNA]</scope>
    <source>
        <strain evidence="2 3">CBS 6039</strain>
    </source>
</reference>
<feature type="compositionally biased region" description="Polar residues" evidence="1">
    <location>
        <begin position="313"/>
        <end position="322"/>
    </location>
</feature>
<feature type="region of interest" description="Disordered" evidence="1">
    <location>
        <begin position="106"/>
        <end position="137"/>
    </location>
</feature>
<feature type="compositionally biased region" description="Low complexity" evidence="1">
    <location>
        <begin position="7"/>
        <end position="21"/>
    </location>
</feature>
<dbReference type="AlphaFoldDB" id="A0A1E3HCE1"/>
<accession>A0A1E3HCE1</accession>
<protein>
    <submittedName>
        <fullName evidence="2">Uncharacterized protein</fullName>
    </submittedName>
</protein>
<gene>
    <name evidence="2" type="ORF">L202_07323</name>
</gene>
<feature type="compositionally biased region" description="Low complexity" evidence="1">
    <location>
        <begin position="198"/>
        <end position="208"/>
    </location>
</feature>
<feature type="region of interest" description="Disordered" evidence="1">
    <location>
        <begin position="171"/>
        <end position="208"/>
    </location>
</feature>
<comment type="caution">
    <text evidence="2">The sequence shown here is derived from an EMBL/GenBank/DDBJ whole genome shotgun (WGS) entry which is preliminary data.</text>
</comment>
<organism evidence="2 3">
    <name type="scientific">Cryptococcus amylolentus CBS 6039</name>
    <dbReference type="NCBI Taxonomy" id="1295533"/>
    <lineage>
        <taxon>Eukaryota</taxon>
        <taxon>Fungi</taxon>
        <taxon>Dikarya</taxon>
        <taxon>Basidiomycota</taxon>
        <taxon>Agaricomycotina</taxon>
        <taxon>Tremellomycetes</taxon>
        <taxon>Tremellales</taxon>
        <taxon>Cryptococcaceae</taxon>
        <taxon>Cryptococcus</taxon>
    </lineage>
</organism>
<keyword evidence="3" id="KW-1185">Reference proteome</keyword>
<evidence type="ECO:0000313" key="2">
    <source>
        <dbReference type="EMBL" id="ODN73795.1"/>
    </source>
</evidence>